<proteinExistence type="predicted"/>
<evidence type="ECO:0000256" key="1">
    <source>
        <dbReference type="ARBA" id="ARBA00022729"/>
    </source>
</evidence>
<accession>A0ABT5JQ94</accession>
<evidence type="ECO:0000313" key="4">
    <source>
        <dbReference type="EMBL" id="MDC8754818.1"/>
    </source>
</evidence>
<dbReference type="PANTHER" id="PTHR21666">
    <property type="entry name" value="PEPTIDASE-RELATED"/>
    <property type="match status" value="1"/>
</dbReference>
<reference evidence="4 5" key="1">
    <citation type="submission" date="2022-10" db="EMBL/GenBank/DDBJ databases">
        <title>Erythrobacter sp. sf7 Genome sequencing.</title>
        <authorList>
            <person name="Park S."/>
        </authorList>
    </citation>
    <scope>NUCLEOTIDE SEQUENCE [LARGE SCALE GENOMIC DNA]</scope>
    <source>
        <strain evidence="5">sf7</strain>
    </source>
</reference>
<organism evidence="4 5">
    <name type="scientific">Erythrobacter fulvus</name>
    <dbReference type="NCBI Taxonomy" id="2987523"/>
    <lineage>
        <taxon>Bacteria</taxon>
        <taxon>Pseudomonadati</taxon>
        <taxon>Pseudomonadota</taxon>
        <taxon>Alphaproteobacteria</taxon>
        <taxon>Sphingomonadales</taxon>
        <taxon>Erythrobacteraceae</taxon>
        <taxon>Erythrobacter/Porphyrobacter group</taxon>
        <taxon>Erythrobacter</taxon>
    </lineage>
</organism>
<dbReference type="EMBL" id="JAQQXQ010000006">
    <property type="protein sequence ID" value="MDC8754818.1"/>
    <property type="molecule type" value="Genomic_DNA"/>
</dbReference>
<dbReference type="InterPro" id="IPR011055">
    <property type="entry name" value="Dup_hybrid_motif"/>
</dbReference>
<dbReference type="PANTHER" id="PTHR21666:SF289">
    <property type="entry name" value="L-ALA--D-GLU ENDOPEPTIDASE"/>
    <property type="match status" value="1"/>
</dbReference>
<evidence type="ECO:0000313" key="5">
    <source>
        <dbReference type="Proteomes" id="UP001216558"/>
    </source>
</evidence>
<keyword evidence="1" id="KW-0732">Signal</keyword>
<feature type="compositionally biased region" description="Low complexity" evidence="2">
    <location>
        <begin position="1"/>
        <end position="24"/>
    </location>
</feature>
<feature type="region of interest" description="Disordered" evidence="2">
    <location>
        <begin position="1"/>
        <end position="38"/>
    </location>
</feature>
<dbReference type="InterPro" id="IPR016047">
    <property type="entry name" value="M23ase_b-sheet_dom"/>
</dbReference>
<evidence type="ECO:0000259" key="3">
    <source>
        <dbReference type="Pfam" id="PF01551"/>
    </source>
</evidence>
<evidence type="ECO:0000256" key="2">
    <source>
        <dbReference type="SAM" id="MobiDB-lite"/>
    </source>
</evidence>
<name>A0ABT5JQ94_9SPHN</name>
<protein>
    <submittedName>
        <fullName evidence="4">M23 family metallopeptidase</fullName>
    </submittedName>
</protein>
<gene>
    <name evidence="4" type="ORF">OIK40_09215</name>
</gene>
<dbReference type="CDD" id="cd12797">
    <property type="entry name" value="M23_peptidase"/>
    <property type="match status" value="1"/>
</dbReference>
<dbReference type="Gene3D" id="2.70.70.10">
    <property type="entry name" value="Glucose Permease (Domain IIA)"/>
    <property type="match status" value="1"/>
</dbReference>
<dbReference type="Proteomes" id="UP001216558">
    <property type="component" value="Unassembled WGS sequence"/>
</dbReference>
<dbReference type="InterPro" id="IPR050570">
    <property type="entry name" value="Cell_wall_metabolism_enzyme"/>
</dbReference>
<comment type="caution">
    <text evidence="4">The sequence shown here is derived from an EMBL/GenBank/DDBJ whole genome shotgun (WGS) entry which is preliminary data.</text>
</comment>
<keyword evidence="5" id="KW-1185">Reference proteome</keyword>
<feature type="domain" description="M23ase beta-sheet core" evidence="3">
    <location>
        <begin position="119"/>
        <end position="213"/>
    </location>
</feature>
<sequence length="221" mass="22839">MAHGAVAASDDAAADDAGLAPAVAEESEGTSPPYQPVTIARPVGRVRLAEVGDELGVRRFEARSAGSAGTTIFFSERPLRKRAGFSGVASIPSGMPLTRTRLTSQFGYRVHPLSGRYQSHAGIDLAAPMGSPVTATGDGQVNAAGWMGGYGLAVRIDHGGEVETRYAHLSALAVVAGQAVKRGQVLGYVGSTGRSTGPHLHYEVRVSNVAIDPLDHVKPGS</sequence>
<dbReference type="SUPFAM" id="SSF51261">
    <property type="entry name" value="Duplicated hybrid motif"/>
    <property type="match status" value="1"/>
</dbReference>
<dbReference type="Pfam" id="PF01551">
    <property type="entry name" value="Peptidase_M23"/>
    <property type="match status" value="1"/>
</dbReference>